<dbReference type="PANTHER" id="PTHR43758">
    <property type="entry name" value="7,8-DIHYDRO-8-OXOGUANINE TRIPHOSPHATASE"/>
    <property type="match status" value="1"/>
</dbReference>
<reference evidence="9 10" key="1">
    <citation type="submission" date="2015-11" db="EMBL/GenBank/DDBJ databases">
        <title>Draft WGS of Vibrio toranzoniae.</title>
        <authorList>
            <person name="Lasa A."/>
            <person name="Romalde J.L."/>
        </authorList>
    </citation>
    <scope>NUCLEOTIDE SEQUENCE [LARGE SCALE GENOMIC DNA]</scope>
    <source>
        <strain evidence="9 10">Vb 10.8</strain>
    </source>
</reference>
<protein>
    <submittedName>
        <fullName evidence="9">DNA mismatch repair protein MutT</fullName>
    </submittedName>
</protein>
<feature type="transmembrane region" description="Helical" evidence="6">
    <location>
        <begin position="358"/>
        <end position="379"/>
    </location>
</feature>
<organism evidence="9 10">
    <name type="scientific">Vibrio toranzoniae</name>
    <dbReference type="NCBI Taxonomy" id="1194427"/>
    <lineage>
        <taxon>Bacteria</taxon>
        <taxon>Pseudomonadati</taxon>
        <taxon>Pseudomonadota</taxon>
        <taxon>Gammaproteobacteria</taxon>
        <taxon>Vibrionales</taxon>
        <taxon>Vibrionaceae</taxon>
        <taxon>Vibrio</taxon>
    </lineage>
</organism>
<evidence type="ECO:0000256" key="3">
    <source>
        <dbReference type="ARBA" id="ARBA00022723"/>
    </source>
</evidence>
<comment type="similarity">
    <text evidence="2">Belongs to the Nudix hydrolase family.</text>
</comment>
<dbReference type="SUPFAM" id="SSF55811">
    <property type="entry name" value="Nudix"/>
    <property type="match status" value="1"/>
</dbReference>
<keyword evidence="5" id="KW-0460">Magnesium</keyword>
<feature type="transmembrane region" description="Helical" evidence="6">
    <location>
        <begin position="276"/>
        <end position="294"/>
    </location>
</feature>
<keyword evidence="6" id="KW-1133">Transmembrane helix</keyword>
<feature type="transmembrane region" description="Helical" evidence="6">
    <location>
        <begin position="306"/>
        <end position="322"/>
    </location>
</feature>
<comment type="caution">
    <text evidence="9">The sequence shown here is derived from an EMBL/GenBank/DDBJ whole genome shotgun (WGS) entry which is preliminary data.</text>
</comment>
<sequence length="470" mass="51601">MVIRYLLVLILSLLSTTSAWASNTLPDHVAGALCVVRADNQIVLVDELITGQLSLPGGTVVSGEPPAIAAQRETWEEAGLSVTVGDVLGYTDSAVVFDCVSDSEVISYQARNELGGFELPIWFAPHYGVEVSRAMLLPPTELEANQYRYSEQWSEINDLFLSATDQPVTYVTELVGAAPKVHQVELNWIVSLQNTFDNLPSVFSSTALLTDLLVKPWVFIIILPLIAWYFGRNFALKFGFTLISVTLLTLIAHQGFGFPPPHAYLPTLKLVMSSGYSFPSLLAALWVSLSLLVFWKLKCLFEQKSTVIVVVGLLWIMLFKSYSGSAFFSDVLIGGVLGALTTWHIVRLDAKPDVDISVLLSSKGVWWGLCLLSIVLTVIWPLPTFSFWVAILMTIACLVTLTDSKPLVGQFSFTVVIGVIVMLLAGNLLISWAGSFVSFSGIASFIVETLRFPILILFGVVAFRLPWARK</sequence>
<keyword evidence="10" id="KW-1185">Reference proteome</keyword>
<dbReference type="GO" id="GO:0046872">
    <property type="term" value="F:metal ion binding"/>
    <property type="evidence" value="ECO:0007669"/>
    <property type="project" value="UniProtKB-KW"/>
</dbReference>
<feature type="domain" description="Nudix hydrolase" evidence="8">
    <location>
        <begin position="26"/>
        <end position="160"/>
    </location>
</feature>
<name>A0A109DAC0_9VIBR</name>
<dbReference type="PROSITE" id="PS00893">
    <property type="entry name" value="NUDIX_BOX"/>
    <property type="match status" value="1"/>
</dbReference>
<dbReference type="Gene3D" id="3.90.79.10">
    <property type="entry name" value="Nucleoside Triphosphate Pyrophosphohydrolase"/>
    <property type="match status" value="1"/>
</dbReference>
<evidence type="ECO:0000256" key="7">
    <source>
        <dbReference type="SAM" id="SignalP"/>
    </source>
</evidence>
<feature type="transmembrane region" description="Helical" evidence="6">
    <location>
        <begin position="328"/>
        <end position="346"/>
    </location>
</feature>
<dbReference type="Proteomes" id="UP000057389">
    <property type="component" value="Unassembled WGS sequence"/>
</dbReference>
<keyword evidence="7" id="KW-0732">Signal</keyword>
<evidence type="ECO:0000256" key="2">
    <source>
        <dbReference type="ARBA" id="ARBA00005582"/>
    </source>
</evidence>
<dbReference type="SUPFAM" id="SSF48317">
    <property type="entry name" value="Acid phosphatase/Vanadium-dependent haloperoxidase"/>
    <property type="match status" value="1"/>
</dbReference>
<dbReference type="Pfam" id="PF00293">
    <property type="entry name" value="NUDIX"/>
    <property type="match status" value="1"/>
</dbReference>
<dbReference type="OrthoDB" id="5918940at2"/>
<dbReference type="PROSITE" id="PS51462">
    <property type="entry name" value="NUDIX"/>
    <property type="match status" value="1"/>
</dbReference>
<dbReference type="EMBL" id="LMXU01000009">
    <property type="protein sequence ID" value="KWU01783.1"/>
    <property type="molecule type" value="Genomic_DNA"/>
</dbReference>
<feature type="transmembrane region" description="Helical" evidence="6">
    <location>
        <begin position="238"/>
        <end position="256"/>
    </location>
</feature>
<feature type="transmembrane region" description="Helical" evidence="6">
    <location>
        <begin position="385"/>
        <end position="401"/>
    </location>
</feature>
<keyword evidence="3" id="KW-0479">Metal-binding</keyword>
<dbReference type="GO" id="GO:0005737">
    <property type="term" value="C:cytoplasm"/>
    <property type="evidence" value="ECO:0007669"/>
    <property type="project" value="TreeGrafter"/>
</dbReference>
<dbReference type="GeneID" id="300178272"/>
<dbReference type="GO" id="GO:0016818">
    <property type="term" value="F:hydrolase activity, acting on acid anhydrides, in phosphorus-containing anhydrides"/>
    <property type="evidence" value="ECO:0007669"/>
    <property type="project" value="TreeGrafter"/>
</dbReference>
<dbReference type="InterPro" id="IPR000086">
    <property type="entry name" value="NUDIX_hydrolase_dom"/>
</dbReference>
<evidence type="ECO:0000313" key="10">
    <source>
        <dbReference type="Proteomes" id="UP000057389"/>
    </source>
</evidence>
<evidence type="ECO:0000256" key="6">
    <source>
        <dbReference type="SAM" id="Phobius"/>
    </source>
</evidence>
<dbReference type="InterPro" id="IPR036938">
    <property type="entry name" value="PAP2/HPO_sf"/>
</dbReference>
<evidence type="ECO:0000256" key="5">
    <source>
        <dbReference type="ARBA" id="ARBA00022842"/>
    </source>
</evidence>
<feature type="transmembrane region" description="Helical" evidence="6">
    <location>
        <begin position="212"/>
        <end position="231"/>
    </location>
</feature>
<keyword evidence="6" id="KW-0812">Transmembrane</keyword>
<dbReference type="CDD" id="cd01610">
    <property type="entry name" value="PAP2_like"/>
    <property type="match status" value="1"/>
</dbReference>
<dbReference type="PANTHER" id="PTHR43758:SF8">
    <property type="entry name" value="8-OXO-DGTP DIPHOSPHATASE YTKD-RELATED"/>
    <property type="match status" value="1"/>
</dbReference>
<evidence type="ECO:0000313" key="9">
    <source>
        <dbReference type="EMBL" id="KWU01783.1"/>
    </source>
</evidence>
<feature type="transmembrane region" description="Helical" evidence="6">
    <location>
        <begin position="439"/>
        <end position="463"/>
    </location>
</feature>
<dbReference type="CDD" id="cd02883">
    <property type="entry name" value="NUDIX_Hydrolase"/>
    <property type="match status" value="1"/>
</dbReference>
<feature type="signal peptide" evidence="7">
    <location>
        <begin position="1"/>
        <end position="21"/>
    </location>
</feature>
<keyword evidence="6" id="KW-0472">Membrane</keyword>
<dbReference type="RefSeq" id="WP_060467596.1">
    <property type="nucleotide sequence ID" value="NZ_AP025514.1"/>
</dbReference>
<accession>A0A109DAC0</accession>
<keyword evidence="4" id="KW-0378">Hydrolase</keyword>
<evidence type="ECO:0000259" key="8">
    <source>
        <dbReference type="PROSITE" id="PS51462"/>
    </source>
</evidence>
<feature type="transmembrane region" description="Helical" evidence="6">
    <location>
        <begin position="413"/>
        <end position="433"/>
    </location>
</feature>
<evidence type="ECO:0000256" key="4">
    <source>
        <dbReference type="ARBA" id="ARBA00022801"/>
    </source>
</evidence>
<dbReference type="AlphaFoldDB" id="A0A109DAC0"/>
<feature type="chain" id="PRO_5007133920" evidence="7">
    <location>
        <begin position="22"/>
        <end position="470"/>
    </location>
</feature>
<evidence type="ECO:0000256" key="1">
    <source>
        <dbReference type="ARBA" id="ARBA00001946"/>
    </source>
</evidence>
<dbReference type="InterPro" id="IPR020084">
    <property type="entry name" value="NUDIX_hydrolase_CS"/>
</dbReference>
<dbReference type="InterPro" id="IPR015797">
    <property type="entry name" value="NUDIX_hydrolase-like_dom_sf"/>
</dbReference>
<comment type="cofactor">
    <cofactor evidence="1">
        <name>Mg(2+)</name>
        <dbReference type="ChEBI" id="CHEBI:18420"/>
    </cofactor>
</comment>
<proteinExistence type="inferred from homology"/>
<gene>
    <name evidence="9" type="ORF">APQ14_04740</name>
</gene>